<keyword evidence="3" id="KW-1185">Reference proteome</keyword>
<evidence type="ECO:0000313" key="3">
    <source>
        <dbReference type="Proteomes" id="UP000552241"/>
    </source>
</evidence>
<reference evidence="2 3" key="1">
    <citation type="submission" date="2020-07" db="EMBL/GenBank/DDBJ databases">
        <title>Moheibacter lacus sp. nov., a member of the family Flavobacteriaceae isolated from freshwater lake sediment.</title>
        <authorList>
            <person name="Liu Y."/>
        </authorList>
    </citation>
    <scope>NUCLEOTIDE SEQUENCE [LARGE SCALE GENOMIC DNA]</scope>
    <source>
        <strain evidence="2 3">BDHS18</strain>
    </source>
</reference>
<dbReference type="EMBL" id="JACDZE010000004">
    <property type="protein sequence ID" value="MBA5630293.1"/>
    <property type="molecule type" value="Genomic_DNA"/>
</dbReference>
<dbReference type="RefSeq" id="WP_182043898.1">
    <property type="nucleotide sequence ID" value="NZ_JACDZE010000004.1"/>
</dbReference>
<comment type="caution">
    <text evidence="2">The sequence shown here is derived from an EMBL/GenBank/DDBJ whole genome shotgun (WGS) entry which is preliminary data.</text>
</comment>
<dbReference type="AlphaFoldDB" id="A0A838ZTM6"/>
<name>A0A838ZTM6_9FLAO</name>
<dbReference type="InterPro" id="IPR029060">
    <property type="entry name" value="PIN-like_dom_sf"/>
</dbReference>
<dbReference type="Proteomes" id="UP000552241">
    <property type="component" value="Unassembled WGS sequence"/>
</dbReference>
<feature type="domain" description="PIN" evidence="1">
    <location>
        <begin position="3"/>
        <end position="116"/>
    </location>
</feature>
<organism evidence="2 3">
    <name type="scientific">Moheibacter lacus</name>
    <dbReference type="NCBI Taxonomy" id="2745851"/>
    <lineage>
        <taxon>Bacteria</taxon>
        <taxon>Pseudomonadati</taxon>
        <taxon>Bacteroidota</taxon>
        <taxon>Flavobacteriia</taxon>
        <taxon>Flavobacteriales</taxon>
        <taxon>Weeksellaceae</taxon>
        <taxon>Moheibacter</taxon>
    </lineage>
</organism>
<gene>
    <name evidence="2" type="ORF">HU137_10965</name>
</gene>
<evidence type="ECO:0000259" key="1">
    <source>
        <dbReference type="Pfam" id="PF13470"/>
    </source>
</evidence>
<dbReference type="SUPFAM" id="SSF88723">
    <property type="entry name" value="PIN domain-like"/>
    <property type="match status" value="1"/>
</dbReference>
<evidence type="ECO:0000313" key="2">
    <source>
        <dbReference type="EMBL" id="MBA5630293.1"/>
    </source>
</evidence>
<dbReference type="Pfam" id="PF13470">
    <property type="entry name" value="PIN_3"/>
    <property type="match status" value="1"/>
</dbReference>
<sequence length="139" mass="15992">MRKVLFDTNIILDIILEREPFFEEAVELFELIDEKKISAFVSATTITDIYYIVKKVKGHQKSHAFISDLVEIVNVVGIDKEVVLAALSKEMKDFEDAIQLTASELNEIEYIITRNKNDFKIDSSVQVFLPKEFLSEMSI</sequence>
<accession>A0A838ZTM6</accession>
<protein>
    <submittedName>
        <fullName evidence="2">PIN domain-containing protein</fullName>
    </submittedName>
</protein>
<proteinExistence type="predicted"/>
<dbReference type="Gene3D" id="3.40.50.1010">
    <property type="entry name" value="5'-nuclease"/>
    <property type="match status" value="1"/>
</dbReference>
<dbReference type="InterPro" id="IPR002716">
    <property type="entry name" value="PIN_dom"/>
</dbReference>